<dbReference type="EMBL" id="BART01040559">
    <property type="protein sequence ID" value="GAH30049.1"/>
    <property type="molecule type" value="Genomic_DNA"/>
</dbReference>
<keyword evidence="1" id="KW-1133">Transmembrane helix</keyword>
<evidence type="ECO:0000256" key="1">
    <source>
        <dbReference type="SAM" id="Phobius"/>
    </source>
</evidence>
<organism evidence="2">
    <name type="scientific">marine sediment metagenome</name>
    <dbReference type="NCBI Taxonomy" id="412755"/>
    <lineage>
        <taxon>unclassified sequences</taxon>
        <taxon>metagenomes</taxon>
        <taxon>ecological metagenomes</taxon>
    </lineage>
</organism>
<name>X1FL15_9ZZZZ</name>
<comment type="caution">
    <text evidence="2">The sequence shown here is derived from an EMBL/GenBank/DDBJ whole genome shotgun (WGS) entry which is preliminary data.</text>
</comment>
<sequence length="50" mass="5935">MLIIKELIIIVSVMWTVLSVFFGLFWCALNNDKIINFLRKRMTMDKKTSI</sequence>
<accession>X1FL15</accession>
<reference evidence="2" key="1">
    <citation type="journal article" date="2014" name="Front. Microbiol.">
        <title>High frequency of phylogenetically diverse reductive dehalogenase-homologous genes in deep subseafloor sedimentary metagenomes.</title>
        <authorList>
            <person name="Kawai M."/>
            <person name="Futagami T."/>
            <person name="Toyoda A."/>
            <person name="Takaki Y."/>
            <person name="Nishi S."/>
            <person name="Hori S."/>
            <person name="Arai W."/>
            <person name="Tsubouchi T."/>
            <person name="Morono Y."/>
            <person name="Uchiyama I."/>
            <person name="Ito T."/>
            <person name="Fujiyama A."/>
            <person name="Inagaki F."/>
            <person name="Takami H."/>
        </authorList>
    </citation>
    <scope>NUCLEOTIDE SEQUENCE</scope>
    <source>
        <strain evidence="2">Expedition CK06-06</strain>
    </source>
</reference>
<evidence type="ECO:0000313" key="2">
    <source>
        <dbReference type="EMBL" id="GAH30049.1"/>
    </source>
</evidence>
<feature type="transmembrane region" description="Helical" evidence="1">
    <location>
        <begin position="7"/>
        <end position="26"/>
    </location>
</feature>
<gene>
    <name evidence="2" type="ORF">S01H4_65930</name>
</gene>
<keyword evidence="1" id="KW-0472">Membrane</keyword>
<keyword evidence="1" id="KW-0812">Transmembrane</keyword>
<dbReference type="AlphaFoldDB" id="X1FL15"/>
<proteinExistence type="predicted"/>
<protein>
    <submittedName>
        <fullName evidence="2">Uncharacterized protein</fullName>
    </submittedName>
</protein>